<feature type="compositionally biased region" description="Basic and acidic residues" evidence="1">
    <location>
        <begin position="210"/>
        <end position="227"/>
    </location>
</feature>
<sequence>MASSPSTITNDPPTDTPPTPTQTIDQIANNWSSLRTQVTQLVTTLFTLANRPPPTNPDIARWTLLCYALSHKVPLASVLPPDIVSMTGYDDPSPAVQASPPLFQPLRHETTDPDDISAIMTRMLTGTRHSVDNLGRSNCVARLAHYEHRVAEVAAARWWLDEEVVPIVVARRDGAFRPEEDILGRPMGAALAGLHLKSLRFRLWEMEREYSRAAGDARRQVEETGRESRKRRR</sequence>
<gene>
    <name evidence="2" type="ORF">CONLIGDRAFT_692368</name>
</gene>
<name>A0A1J7I916_9PEZI</name>
<dbReference type="EMBL" id="KV875104">
    <property type="protein sequence ID" value="OIW24143.1"/>
    <property type="molecule type" value="Genomic_DNA"/>
</dbReference>
<protein>
    <submittedName>
        <fullName evidence="2">Uncharacterized protein</fullName>
    </submittedName>
</protein>
<evidence type="ECO:0000256" key="1">
    <source>
        <dbReference type="SAM" id="MobiDB-lite"/>
    </source>
</evidence>
<feature type="compositionally biased region" description="Low complexity" evidence="1">
    <location>
        <begin position="1"/>
        <end position="13"/>
    </location>
</feature>
<feature type="region of interest" description="Disordered" evidence="1">
    <location>
        <begin position="1"/>
        <end position="20"/>
    </location>
</feature>
<dbReference type="Proteomes" id="UP000182658">
    <property type="component" value="Unassembled WGS sequence"/>
</dbReference>
<dbReference type="InParanoid" id="A0A1J7I916"/>
<evidence type="ECO:0000313" key="3">
    <source>
        <dbReference type="Proteomes" id="UP000182658"/>
    </source>
</evidence>
<accession>A0A1J7I916</accession>
<reference evidence="2 3" key="1">
    <citation type="submission" date="2016-10" db="EMBL/GenBank/DDBJ databases">
        <title>Draft genome sequence of Coniochaeta ligniaria NRRL30616, a lignocellulolytic fungus for bioabatement of inhibitors in plant biomass hydrolysates.</title>
        <authorList>
            <consortium name="DOE Joint Genome Institute"/>
            <person name="Jimenez D.J."/>
            <person name="Hector R.E."/>
            <person name="Riley R."/>
            <person name="Sun H."/>
            <person name="Grigoriev I.V."/>
            <person name="Van Elsas J.D."/>
            <person name="Nichols N.N."/>
        </authorList>
    </citation>
    <scope>NUCLEOTIDE SEQUENCE [LARGE SCALE GENOMIC DNA]</scope>
    <source>
        <strain evidence="2 3">NRRL 30616</strain>
    </source>
</reference>
<proteinExistence type="predicted"/>
<keyword evidence="3" id="KW-1185">Reference proteome</keyword>
<dbReference type="AlphaFoldDB" id="A0A1J7I916"/>
<evidence type="ECO:0000313" key="2">
    <source>
        <dbReference type="EMBL" id="OIW24143.1"/>
    </source>
</evidence>
<feature type="region of interest" description="Disordered" evidence="1">
    <location>
        <begin position="210"/>
        <end position="233"/>
    </location>
</feature>
<organism evidence="2 3">
    <name type="scientific">Coniochaeta ligniaria NRRL 30616</name>
    <dbReference type="NCBI Taxonomy" id="1408157"/>
    <lineage>
        <taxon>Eukaryota</taxon>
        <taxon>Fungi</taxon>
        <taxon>Dikarya</taxon>
        <taxon>Ascomycota</taxon>
        <taxon>Pezizomycotina</taxon>
        <taxon>Sordariomycetes</taxon>
        <taxon>Sordariomycetidae</taxon>
        <taxon>Coniochaetales</taxon>
        <taxon>Coniochaetaceae</taxon>
        <taxon>Coniochaeta</taxon>
    </lineage>
</organism>